<dbReference type="RefSeq" id="WP_087551823.1">
    <property type="nucleotide sequence ID" value="NZ_CP033133.1"/>
</dbReference>
<dbReference type="Proteomes" id="UP000279962">
    <property type="component" value="Chromosome"/>
</dbReference>
<keyword evidence="1" id="KW-0472">Membrane</keyword>
<protein>
    <submittedName>
        <fullName evidence="2">Uncharacterized protein</fullName>
    </submittedName>
</protein>
<name>A0A3G2T2R5_9GAMM</name>
<feature type="transmembrane region" description="Helical" evidence="1">
    <location>
        <begin position="94"/>
        <end position="114"/>
    </location>
</feature>
<keyword evidence="1" id="KW-0812">Transmembrane</keyword>
<evidence type="ECO:0000313" key="3">
    <source>
        <dbReference type="Proteomes" id="UP000279962"/>
    </source>
</evidence>
<feature type="transmembrane region" description="Helical" evidence="1">
    <location>
        <begin position="340"/>
        <end position="370"/>
    </location>
</feature>
<reference evidence="2 3" key="1">
    <citation type="submission" date="2018-10" db="EMBL/GenBank/DDBJ databases">
        <title>The complete genome of Acinetobacter wuhouensis strain WCHAW010062.</title>
        <authorList>
            <person name="Hu Y."/>
            <person name="Long H."/>
            <person name="Feng Y."/>
            <person name="Zong Z."/>
        </authorList>
    </citation>
    <scope>NUCLEOTIDE SEQUENCE [LARGE SCALE GENOMIC DNA]</scope>
    <source>
        <strain evidence="2 3">WCHAW010062</strain>
    </source>
</reference>
<feature type="transmembrane region" description="Helical" evidence="1">
    <location>
        <begin position="126"/>
        <end position="146"/>
    </location>
</feature>
<evidence type="ECO:0000313" key="2">
    <source>
        <dbReference type="EMBL" id="AYO54498.1"/>
    </source>
</evidence>
<accession>A0A3G2T2R5</accession>
<dbReference type="EMBL" id="CP033133">
    <property type="protein sequence ID" value="AYO54498.1"/>
    <property type="molecule type" value="Genomic_DNA"/>
</dbReference>
<gene>
    <name evidence="2" type="ORF">CDG68_12975</name>
</gene>
<sequence length="435" mass="51028">MNTPQLDLVEEQGKISFIEYTSTGIFTLEIEKRKYRGTQIQSQVFQLNDEVHVIFHQRTQHLYAVLNKSKQILYLNEDIIALDRVNYVDDAKSAFHFTLCMTLFLLVAYLIFQYAMDGTIYYLDTLMHIALLACMLFVGSFIYTIIHSKKENKLPIATELLALLNLPKLSGRMLQSFKLMNGYFFEFEHLFDLREIYKLKVDMNDQKVEHYLAGQMLRVNNCGLNVFEIEKCQLELIKGDLQHFKIEEKTDLGYDDDALQEILFKVKNQKFYSLFDEFPFTKGRQIQVVATKFPDINGRYAWLVYDQILYLSMDPDVLQSKTLQQLKIGNLEEFGDINGIFAIACILAMIFFGLFYAVFLAGIFGILYFYGKFCYSIYLKMSKKRNINTFVQQQISELMPSINFNKLNKEFVVHFNQNRLKNSRTGFKKEYKVLD</sequence>
<evidence type="ECO:0000256" key="1">
    <source>
        <dbReference type="SAM" id="Phobius"/>
    </source>
</evidence>
<organism evidence="2 3">
    <name type="scientific">Acinetobacter wuhouensis</name>
    <dbReference type="NCBI Taxonomy" id="1879050"/>
    <lineage>
        <taxon>Bacteria</taxon>
        <taxon>Pseudomonadati</taxon>
        <taxon>Pseudomonadota</taxon>
        <taxon>Gammaproteobacteria</taxon>
        <taxon>Moraxellales</taxon>
        <taxon>Moraxellaceae</taxon>
        <taxon>Acinetobacter</taxon>
    </lineage>
</organism>
<dbReference type="AlphaFoldDB" id="A0A3G2T2R5"/>
<proteinExistence type="predicted"/>
<keyword evidence="1" id="KW-1133">Transmembrane helix</keyword>